<comment type="caution">
    <text evidence="1">The sequence shown here is derived from an EMBL/GenBank/DDBJ whole genome shotgun (WGS) entry which is preliminary data.</text>
</comment>
<dbReference type="Proteomes" id="UP001153269">
    <property type="component" value="Unassembled WGS sequence"/>
</dbReference>
<organism evidence="1 2">
    <name type="scientific">Pleuronectes platessa</name>
    <name type="common">European plaice</name>
    <dbReference type="NCBI Taxonomy" id="8262"/>
    <lineage>
        <taxon>Eukaryota</taxon>
        <taxon>Metazoa</taxon>
        <taxon>Chordata</taxon>
        <taxon>Craniata</taxon>
        <taxon>Vertebrata</taxon>
        <taxon>Euteleostomi</taxon>
        <taxon>Actinopterygii</taxon>
        <taxon>Neopterygii</taxon>
        <taxon>Teleostei</taxon>
        <taxon>Neoteleostei</taxon>
        <taxon>Acanthomorphata</taxon>
        <taxon>Carangaria</taxon>
        <taxon>Pleuronectiformes</taxon>
        <taxon>Pleuronectoidei</taxon>
        <taxon>Pleuronectidae</taxon>
        <taxon>Pleuronectes</taxon>
    </lineage>
</organism>
<dbReference type="EMBL" id="CADEAL010000699">
    <property type="protein sequence ID" value="CAB1424009.1"/>
    <property type="molecule type" value="Genomic_DNA"/>
</dbReference>
<dbReference type="AlphaFoldDB" id="A0A9N7YH50"/>
<protein>
    <submittedName>
        <fullName evidence="1">Uncharacterized protein</fullName>
    </submittedName>
</protein>
<reference evidence="1" key="1">
    <citation type="submission" date="2020-03" db="EMBL/GenBank/DDBJ databases">
        <authorList>
            <person name="Weist P."/>
        </authorList>
    </citation>
    <scope>NUCLEOTIDE SEQUENCE</scope>
</reference>
<evidence type="ECO:0000313" key="1">
    <source>
        <dbReference type="EMBL" id="CAB1424009.1"/>
    </source>
</evidence>
<proteinExistence type="predicted"/>
<sequence length="135" mass="14822">MSVTNVGDVVNIKKWGWRWRSREGRVFVDLSKHDGFQTIQSRAKETCQTGPGVMLSQQWMTDLKGKRGFVGNLHGRTSGHFGVVCGAAGSRSSGSDRSMGCLFDGLHSHVSFLDSITMANIRLGNGEKMFAPEMN</sequence>
<accession>A0A9N7YH50</accession>
<keyword evidence="2" id="KW-1185">Reference proteome</keyword>
<name>A0A9N7YH50_PLEPL</name>
<gene>
    <name evidence="1" type="ORF">PLEPLA_LOCUS11930</name>
</gene>
<evidence type="ECO:0000313" key="2">
    <source>
        <dbReference type="Proteomes" id="UP001153269"/>
    </source>
</evidence>